<dbReference type="EMBL" id="CAJZBQ010000027">
    <property type="protein sequence ID" value="CAG9320797.1"/>
    <property type="molecule type" value="Genomic_DNA"/>
</dbReference>
<keyword evidence="2" id="KW-0378">Hydrolase</keyword>
<evidence type="ECO:0000313" key="4">
    <source>
        <dbReference type="EMBL" id="CAG9320797.1"/>
    </source>
</evidence>
<evidence type="ECO:0000313" key="5">
    <source>
        <dbReference type="Proteomes" id="UP001162131"/>
    </source>
</evidence>
<feature type="chain" id="PRO_5043403850" evidence="3">
    <location>
        <begin position="18"/>
        <end position="374"/>
    </location>
</feature>
<dbReference type="PANTHER" id="PTHR11567">
    <property type="entry name" value="ACID PHOSPHATASE-RELATED"/>
    <property type="match status" value="1"/>
</dbReference>
<dbReference type="SUPFAM" id="SSF53254">
    <property type="entry name" value="Phosphoglycerate mutase-like"/>
    <property type="match status" value="1"/>
</dbReference>
<reference evidence="4" key="1">
    <citation type="submission" date="2021-09" db="EMBL/GenBank/DDBJ databases">
        <authorList>
            <consortium name="AG Swart"/>
            <person name="Singh M."/>
            <person name="Singh A."/>
            <person name="Seah K."/>
            <person name="Emmerich C."/>
        </authorList>
    </citation>
    <scope>NUCLEOTIDE SEQUENCE</scope>
    <source>
        <strain evidence="4">ATCC30299</strain>
    </source>
</reference>
<gene>
    <name evidence="4" type="ORF">BSTOLATCC_MIC27377</name>
</gene>
<name>A0AAU9IYG4_9CILI</name>
<accession>A0AAU9IYG4</accession>
<dbReference type="PANTHER" id="PTHR11567:SF110">
    <property type="entry name" value="2-PHOSPHOXYLOSE PHOSPHATASE 1"/>
    <property type="match status" value="1"/>
</dbReference>
<organism evidence="4 5">
    <name type="scientific">Blepharisma stoltei</name>
    <dbReference type="NCBI Taxonomy" id="1481888"/>
    <lineage>
        <taxon>Eukaryota</taxon>
        <taxon>Sar</taxon>
        <taxon>Alveolata</taxon>
        <taxon>Ciliophora</taxon>
        <taxon>Postciliodesmatophora</taxon>
        <taxon>Heterotrichea</taxon>
        <taxon>Heterotrichida</taxon>
        <taxon>Blepharismidae</taxon>
        <taxon>Blepharisma</taxon>
    </lineage>
</organism>
<dbReference type="Proteomes" id="UP001162131">
    <property type="component" value="Unassembled WGS sequence"/>
</dbReference>
<evidence type="ECO:0000256" key="2">
    <source>
        <dbReference type="ARBA" id="ARBA00022801"/>
    </source>
</evidence>
<dbReference type="Gene3D" id="3.40.50.1240">
    <property type="entry name" value="Phosphoglycerate mutase-like"/>
    <property type="match status" value="1"/>
</dbReference>
<protein>
    <submittedName>
        <fullName evidence="4">Uncharacterized protein</fullName>
    </submittedName>
</protein>
<dbReference type="InterPro" id="IPR050645">
    <property type="entry name" value="Histidine_acid_phosphatase"/>
</dbReference>
<proteinExistence type="inferred from homology"/>
<comment type="caution">
    <text evidence="4">The sequence shown here is derived from an EMBL/GenBank/DDBJ whole genome shotgun (WGS) entry which is preliminary data.</text>
</comment>
<keyword evidence="3" id="KW-0732">Signal</keyword>
<keyword evidence="5" id="KW-1185">Reference proteome</keyword>
<evidence type="ECO:0000256" key="3">
    <source>
        <dbReference type="SAM" id="SignalP"/>
    </source>
</evidence>
<sequence>MNFVIVIFLAFVSAELSLVIEISKEGQRTPSKNFPWGLKEDPSILSSQGFDKQYQIGQKIKEKYYNLIHPYYTDDDILARSCNSSSCISSIKAQLEGIYGKSYNFKINFTQEADDFLFRPQDSCPRIRWLMTPRLQSKDWQEIWKKVLSHSEKYKKFIGNDIDIQKIYGLGEALKSYKERKIDFPSELTKEEAEIAIEAYYRFHDTVIFASIEQGILATNEMMINLFRSINYEITKPSQVSQKFHIYLGDDAWYMAIMRTLGMDFSPSAASALFIELHRIDDDKKIRFWQENSYVEVPGCGLECDFRDFEDIITNRNFKPEHKHRKLCMIIGEIEENGEILKYALIILSCLFVSVLFKFHEQLSVWVQKKFKSE</sequence>
<dbReference type="GO" id="GO:0016791">
    <property type="term" value="F:phosphatase activity"/>
    <property type="evidence" value="ECO:0007669"/>
    <property type="project" value="TreeGrafter"/>
</dbReference>
<feature type="signal peptide" evidence="3">
    <location>
        <begin position="1"/>
        <end position="17"/>
    </location>
</feature>
<dbReference type="Pfam" id="PF00328">
    <property type="entry name" value="His_Phos_2"/>
    <property type="match status" value="1"/>
</dbReference>
<dbReference type="InterPro" id="IPR000560">
    <property type="entry name" value="His_Pase_clade-2"/>
</dbReference>
<comment type="similarity">
    <text evidence="1">Belongs to the histidine acid phosphatase family.</text>
</comment>
<dbReference type="InterPro" id="IPR029033">
    <property type="entry name" value="His_PPase_superfam"/>
</dbReference>
<evidence type="ECO:0000256" key="1">
    <source>
        <dbReference type="ARBA" id="ARBA00005375"/>
    </source>
</evidence>
<dbReference type="AlphaFoldDB" id="A0AAU9IYG4"/>